<gene>
    <name evidence="1" type="ORF">GYN08_04465</name>
</gene>
<reference evidence="1 2" key="1">
    <citation type="submission" date="2020-01" db="EMBL/GenBank/DDBJ databases">
        <title>Polyphasic characterisation and genomic insights into a novel alkali tolerant bacterium VR-M41.</title>
        <authorList>
            <person name="Vemuluri V.R."/>
        </authorList>
    </citation>
    <scope>NUCLEOTIDE SEQUENCE [LARGE SCALE GENOMIC DNA]</scope>
    <source>
        <strain evidence="1 2">VR-M41</strain>
    </source>
</reference>
<dbReference type="RefSeq" id="WP_166272822.1">
    <property type="nucleotide sequence ID" value="NZ_JAAFGS010000001.1"/>
</dbReference>
<dbReference type="EMBL" id="JAAFGS010000001">
    <property type="protein sequence ID" value="NGZ74561.1"/>
    <property type="molecule type" value="Genomic_DNA"/>
</dbReference>
<dbReference type="Proteomes" id="UP000800303">
    <property type="component" value="Unassembled WGS sequence"/>
</dbReference>
<sequence>MKKPQTEIRTAFELELLRKAQNLRPGPPPPPWNPAVTVPAAGAYACGWDEQERLLLLGGSGFSLILPETGEVLMRERDVRRMEAGLSRDGLTFTPPQGGSPCGLFGFEAGGGIRLTSDGWSLEVIYPWWPRASVVLDQVFAPGHTYLEQACLLENDRLDGPLLCGFSPSGRHLAILGSGGAVLHSRQT</sequence>
<evidence type="ECO:0000313" key="1">
    <source>
        <dbReference type="EMBL" id="NGZ74561.1"/>
    </source>
</evidence>
<accession>A0ABX0F5X6</accession>
<proteinExistence type="predicted"/>
<keyword evidence="2" id="KW-1185">Reference proteome</keyword>
<name>A0ABX0F5X6_9BACL</name>
<evidence type="ECO:0000313" key="2">
    <source>
        <dbReference type="Proteomes" id="UP000800303"/>
    </source>
</evidence>
<comment type="caution">
    <text evidence="1">The sequence shown here is derived from an EMBL/GenBank/DDBJ whole genome shotgun (WGS) entry which is preliminary data.</text>
</comment>
<organism evidence="1 2">
    <name type="scientific">Saccharibacillus alkalitolerans</name>
    <dbReference type="NCBI Taxonomy" id="2705290"/>
    <lineage>
        <taxon>Bacteria</taxon>
        <taxon>Bacillati</taxon>
        <taxon>Bacillota</taxon>
        <taxon>Bacilli</taxon>
        <taxon>Bacillales</taxon>
        <taxon>Paenibacillaceae</taxon>
        <taxon>Saccharibacillus</taxon>
    </lineage>
</organism>
<protein>
    <submittedName>
        <fullName evidence="1">Uncharacterized protein</fullName>
    </submittedName>
</protein>